<reference evidence="1 2" key="1">
    <citation type="journal article" date="2018" name="Mol. Biol. Evol.">
        <title>Broad Genomic Sampling Reveals a Smut Pathogenic Ancestry of the Fungal Clade Ustilaginomycotina.</title>
        <authorList>
            <person name="Kijpornyongpan T."/>
            <person name="Mondo S.J."/>
            <person name="Barry K."/>
            <person name="Sandor L."/>
            <person name="Lee J."/>
            <person name="Lipzen A."/>
            <person name="Pangilinan J."/>
            <person name="LaButti K."/>
            <person name="Hainaut M."/>
            <person name="Henrissat B."/>
            <person name="Grigoriev I.V."/>
            <person name="Spatafora J.W."/>
            <person name="Aime M.C."/>
        </authorList>
    </citation>
    <scope>NUCLEOTIDE SEQUENCE [LARGE SCALE GENOMIC DNA]</scope>
    <source>
        <strain evidence="1 2">SA 807</strain>
    </source>
</reference>
<sequence>MSSSSDRDLFIAYGALMTGAFLPIYFGSFNSLRTPLTTIELKKQRRKANGKGSSASDDDEEWDSDSEGETGVTERLTSSDAWLFPVFGSAVLFGMFLVFKYLNKEYVNMLLGFYFGVVGVLAVTKVLVGISRSIVGRILWNKMTKFKLELTQRGEGEIFKVRFTPAHLGLFAVSCVLIVYYLLTKNWIVSNMLALSLSVNAIGLMSLDSFRTGVIMLGGLFLYDIFWVFGTPVMVSVARNFDAPIKIIWPKNAIDAILALRSGSKVPDLQFTMLGLGDIVIPGIFVALALRYDQTVASERKPSARFTRTFTAFPKPYFTATLIAYVGGLATTMGVMHIFRAAQPALLYLSPACSGALLLTAAARGEFSEVWNWTDEDDEEAEEEEKKKAKAEGDDGGEKLEKGVEKNGVALGADPNLASAKSAKSNEDSDDDDDAAASSPSKKLRKRKSKAKSRA</sequence>
<evidence type="ECO:0000313" key="2">
    <source>
        <dbReference type="Proteomes" id="UP000245626"/>
    </source>
</evidence>
<dbReference type="Proteomes" id="UP000245626">
    <property type="component" value="Unassembled WGS sequence"/>
</dbReference>
<dbReference type="EMBL" id="KZ820503">
    <property type="protein sequence ID" value="PWN47210.1"/>
    <property type="molecule type" value="Genomic_DNA"/>
</dbReference>
<protein>
    <submittedName>
        <fullName evidence="1">Uncharacterized protein</fullName>
    </submittedName>
</protein>
<accession>A0ACD0NN64</accession>
<gene>
    <name evidence="1" type="ORF">IE53DRAFT_262438</name>
</gene>
<evidence type="ECO:0000313" key="1">
    <source>
        <dbReference type="EMBL" id="PWN47210.1"/>
    </source>
</evidence>
<name>A0ACD0NN64_9BASI</name>
<keyword evidence="2" id="KW-1185">Reference proteome</keyword>
<organism evidence="1 2">
    <name type="scientific">Violaceomyces palustris</name>
    <dbReference type="NCBI Taxonomy" id="1673888"/>
    <lineage>
        <taxon>Eukaryota</taxon>
        <taxon>Fungi</taxon>
        <taxon>Dikarya</taxon>
        <taxon>Basidiomycota</taxon>
        <taxon>Ustilaginomycotina</taxon>
        <taxon>Ustilaginomycetes</taxon>
        <taxon>Violaceomycetales</taxon>
        <taxon>Violaceomycetaceae</taxon>
        <taxon>Violaceomyces</taxon>
    </lineage>
</organism>
<proteinExistence type="predicted"/>